<evidence type="ECO:0000313" key="2">
    <source>
        <dbReference type="Proteomes" id="UP000800040"/>
    </source>
</evidence>
<protein>
    <submittedName>
        <fullName evidence="1">Uncharacterized protein</fullName>
    </submittedName>
</protein>
<proteinExistence type="predicted"/>
<reference evidence="1" key="1">
    <citation type="submission" date="2020-01" db="EMBL/GenBank/DDBJ databases">
        <authorList>
            <consortium name="DOE Joint Genome Institute"/>
            <person name="Haridas S."/>
            <person name="Albert R."/>
            <person name="Binder M."/>
            <person name="Bloem J."/>
            <person name="Labutti K."/>
            <person name="Salamov A."/>
            <person name="Andreopoulos B."/>
            <person name="Baker S.E."/>
            <person name="Barry K."/>
            <person name="Bills G."/>
            <person name="Bluhm B.H."/>
            <person name="Cannon C."/>
            <person name="Castanera R."/>
            <person name="Culley D.E."/>
            <person name="Daum C."/>
            <person name="Ezra D."/>
            <person name="Gonzalez J.B."/>
            <person name="Henrissat B."/>
            <person name="Kuo A."/>
            <person name="Liang C."/>
            <person name="Lipzen A."/>
            <person name="Lutzoni F."/>
            <person name="Magnuson J."/>
            <person name="Mondo S."/>
            <person name="Nolan M."/>
            <person name="Ohm R."/>
            <person name="Pangilinan J."/>
            <person name="Park H.-J."/>
            <person name="Ramirez L."/>
            <person name="Alfaro M."/>
            <person name="Sun H."/>
            <person name="Tritt A."/>
            <person name="Yoshinaga Y."/>
            <person name="Zwiers L.-H."/>
            <person name="Turgeon B.G."/>
            <person name="Goodwin S.B."/>
            <person name="Spatafora J.W."/>
            <person name="Crous P.W."/>
            <person name="Grigoriev I.V."/>
        </authorList>
    </citation>
    <scope>NUCLEOTIDE SEQUENCE</scope>
    <source>
        <strain evidence="1">P77</strain>
    </source>
</reference>
<dbReference type="OrthoDB" id="3763466at2759"/>
<accession>A0A6A5KI69</accession>
<name>A0A6A5KI69_9PLEO</name>
<sequence length="272" mass="31422">MADALVTAGRITTDNLLEFTKEIQDKLPREIRNMIYKCVPDAQVMDAMWSNAKLPPKLGLYRYSGFVYANMKQPGCLHPPLVDTQFLTELIRAFYEKCEMRTRHVSMVEPLLNRDFFGLGVRPNMCTLSALEVGTELRNIDPMTLAEHFAPLLRPGQISSRFRLDIILESRAFICKGLVWSHKEPCAPLIQAEMEHLALSLKASKTLVDTITTLSRHGWFRMTIDLGFLSRFNISILELDGWAEKSANYWIEKVAKKVRCYRAVFRHFWKDY</sequence>
<keyword evidence="2" id="KW-1185">Reference proteome</keyword>
<dbReference type="EMBL" id="ML975255">
    <property type="protein sequence ID" value="KAF1838035.1"/>
    <property type="molecule type" value="Genomic_DNA"/>
</dbReference>
<evidence type="ECO:0000313" key="1">
    <source>
        <dbReference type="EMBL" id="KAF1838035.1"/>
    </source>
</evidence>
<gene>
    <name evidence="1" type="ORF">BDW02DRAFT_49247</name>
</gene>
<dbReference type="AlphaFoldDB" id="A0A6A5KI69"/>
<organism evidence="1 2">
    <name type="scientific">Decorospora gaudefroyi</name>
    <dbReference type="NCBI Taxonomy" id="184978"/>
    <lineage>
        <taxon>Eukaryota</taxon>
        <taxon>Fungi</taxon>
        <taxon>Dikarya</taxon>
        <taxon>Ascomycota</taxon>
        <taxon>Pezizomycotina</taxon>
        <taxon>Dothideomycetes</taxon>
        <taxon>Pleosporomycetidae</taxon>
        <taxon>Pleosporales</taxon>
        <taxon>Pleosporineae</taxon>
        <taxon>Pleosporaceae</taxon>
        <taxon>Decorospora</taxon>
    </lineage>
</organism>
<dbReference type="Proteomes" id="UP000800040">
    <property type="component" value="Unassembled WGS sequence"/>
</dbReference>